<dbReference type="InterPro" id="IPR036688">
    <property type="entry name" value="MoeA_C_domain_IV_sf"/>
</dbReference>
<comment type="cofactor">
    <cofactor evidence="6">
        <name>Mg(2+)</name>
        <dbReference type="ChEBI" id="CHEBI:18420"/>
    </cofactor>
</comment>
<organism evidence="8 9">
    <name type="scientific">Hyphococcus lacteus</name>
    <dbReference type="NCBI Taxonomy" id="3143536"/>
    <lineage>
        <taxon>Bacteria</taxon>
        <taxon>Pseudomonadati</taxon>
        <taxon>Pseudomonadota</taxon>
        <taxon>Alphaproteobacteria</taxon>
        <taxon>Parvularculales</taxon>
        <taxon>Parvularculaceae</taxon>
        <taxon>Hyphococcus</taxon>
    </lineage>
</organism>
<dbReference type="InterPro" id="IPR038987">
    <property type="entry name" value="MoeA-like"/>
</dbReference>
<dbReference type="InterPro" id="IPR005111">
    <property type="entry name" value="MoeA_C_domain_IV"/>
</dbReference>
<dbReference type="CDD" id="cd00887">
    <property type="entry name" value="MoeA"/>
    <property type="match status" value="1"/>
</dbReference>
<keyword evidence="4 6" id="KW-0501">Molybdenum cofactor biosynthesis</keyword>
<comment type="pathway">
    <text evidence="2 6">Cofactor biosynthesis; molybdopterin biosynthesis.</text>
</comment>
<comment type="function">
    <text evidence="1 6">Catalyzes the insertion of molybdate into adenylated molybdopterin with the concomitant release of AMP.</text>
</comment>
<dbReference type="InterPro" id="IPR001453">
    <property type="entry name" value="MoaB/Mog_dom"/>
</dbReference>
<dbReference type="Pfam" id="PF03453">
    <property type="entry name" value="MoeA_N"/>
    <property type="match status" value="1"/>
</dbReference>
<keyword evidence="6" id="KW-0460">Magnesium</keyword>
<reference evidence="8 9" key="1">
    <citation type="submission" date="2024-05" db="EMBL/GenBank/DDBJ databases">
        <title>Three bacterial strains, DH-69, EH-24, and ECK-19 isolated from coastal sediments.</title>
        <authorList>
            <person name="Ye Y.-Q."/>
            <person name="Du Z.-J."/>
        </authorList>
    </citation>
    <scope>NUCLEOTIDE SEQUENCE [LARGE SCALE GENOMIC DNA]</scope>
    <source>
        <strain evidence="8 9">ECK-19</strain>
    </source>
</reference>
<dbReference type="InterPro" id="IPR005110">
    <property type="entry name" value="MoeA_linker/N"/>
</dbReference>
<accession>A0ABV3ZA91</accession>
<dbReference type="Gene3D" id="3.90.105.10">
    <property type="entry name" value="Molybdopterin biosynthesis moea protein, domain 2"/>
    <property type="match status" value="1"/>
</dbReference>
<dbReference type="SUPFAM" id="SSF63882">
    <property type="entry name" value="MoeA N-terminal region -like"/>
    <property type="match status" value="1"/>
</dbReference>
<comment type="similarity">
    <text evidence="3 6">Belongs to the MoeA family.</text>
</comment>
<proteinExistence type="inferred from homology"/>
<sequence length="395" mass="41467">MISVDEAIDHILSGVTSIGAEFVSLSALPGRIAASDVIAHMTQPPFSASAMDGYAVQFSSAGQGAVLSIIGEAPAGVPFDGCVGPNEAVRIFTGGVVPEGANHVIIQEDVVRECDVIRVNSEQQSPAHIRPAGVDFQSGDVIVGEGTRFHEIHGAICAAANIGKVSVRRRPKVALFSNGDELVEPGSELTSGQIVNANHFALSAMIKRWGGEPIYLGCAPDDEAALCRFFERGQDADIIVPIGGASVGDYDFVKSAFAAVGGTIVFSKIAVRPGKPTWFGNIDKTRVIGLPGNPASAIVTAALFLQPLVRKLAGEDFKSAREIASLKEAIAANGARESYLRAQMFETDNKLEVVASPNQDSSLLLPFDLADALIRCPANASALSAGHEVEIIRLR</sequence>
<evidence type="ECO:0000256" key="3">
    <source>
        <dbReference type="ARBA" id="ARBA00010763"/>
    </source>
</evidence>
<evidence type="ECO:0000313" key="8">
    <source>
        <dbReference type="EMBL" id="MEX6634307.1"/>
    </source>
</evidence>
<feature type="domain" description="MoaB/Mog" evidence="7">
    <location>
        <begin position="174"/>
        <end position="311"/>
    </location>
</feature>
<dbReference type="Pfam" id="PF03454">
    <property type="entry name" value="MoeA_C"/>
    <property type="match status" value="1"/>
</dbReference>
<dbReference type="RefSeq" id="WP_369314293.1">
    <property type="nucleotide sequence ID" value="NZ_JBEHZE010000001.1"/>
</dbReference>
<dbReference type="SUPFAM" id="SSF53218">
    <property type="entry name" value="Molybdenum cofactor biosynthesis proteins"/>
    <property type="match status" value="1"/>
</dbReference>
<dbReference type="Pfam" id="PF00994">
    <property type="entry name" value="MoCF_biosynth"/>
    <property type="match status" value="1"/>
</dbReference>
<dbReference type="InterPro" id="IPR036135">
    <property type="entry name" value="MoeA_linker/N_sf"/>
</dbReference>
<comment type="catalytic activity">
    <reaction evidence="5">
        <text>adenylyl-molybdopterin + molybdate = Mo-molybdopterin + AMP + H(+)</text>
        <dbReference type="Rhea" id="RHEA:35047"/>
        <dbReference type="ChEBI" id="CHEBI:15378"/>
        <dbReference type="ChEBI" id="CHEBI:36264"/>
        <dbReference type="ChEBI" id="CHEBI:62727"/>
        <dbReference type="ChEBI" id="CHEBI:71302"/>
        <dbReference type="ChEBI" id="CHEBI:456215"/>
        <dbReference type="EC" id="2.10.1.1"/>
    </reaction>
</comment>
<dbReference type="PANTHER" id="PTHR10192:SF5">
    <property type="entry name" value="GEPHYRIN"/>
    <property type="match status" value="1"/>
</dbReference>
<dbReference type="Gene3D" id="3.40.980.10">
    <property type="entry name" value="MoaB/Mog-like domain"/>
    <property type="match status" value="1"/>
</dbReference>
<dbReference type="Gene3D" id="2.170.190.11">
    <property type="entry name" value="Molybdopterin biosynthesis moea protein, domain 3"/>
    <property type="match status" value="1"/>
</dbReference>
<keyword evidence="6" id="KW-0479">Metal-binding</keyword>
<evidence type="ECO:0000256" key="4">
    <source>
        <dbReference type="ARBA" id="ARBA00023150"/>
    </source>
</evidence>
<evidence type="ECO:0000313" key="9">
    <source>
        <dbReference type="Proteomes" id="UP001560685"/>
    </source>
</evidence>
<keyword evidence="9" id="KW-1185">Reference proteome</keyword>
<evidence type="ECO:0000256" key="6">
    <source>
        <dbReference type="RuleBase" id="RU365090"/>
    </source>
</evidence>
<dbReference type="SMART" id="SM00852">
    <property type="entry name" value="MoCF_biosynth"/>
    <property type="match status" value="1"/>
</dbReference>
<keyword evidence="6" id="KW-0500">Molybdenum</keyword>
<gene>
    <name evidence="8" type="primary">glp</name>
    <name evidence="8" type="ORF">ABFZ84_12200</name>
</gene>
<dbReference type="EMBL" id="JBEHZE010000001">
    <property type="protein sequence ID" value="MEX6634307.1"/>
    <property type="molecule type" value="Genomic_DNA"/>
</dbReference>
<keyword evidence="6" id="KW-0808">Transferase</keyword>
<dbReference type="Gene3D" id="2.40.340.10">
    <property type="entry name" value="MoeA, C-terminal, domain IV"/>
    <property type="match status" value="1"/>
</dbReference>
<dbReference type="PANTHER" id="PTHR10192">
    <property type="entry name" value="MOLYBDOPTERIN BIOSYNTHESIS PROTEIN"/>
    <property type="match status" value="1"/>
</dbReference>
<evidence type="ECO:0000256" key="1">
    <source>
        <dbReference type="ARBA" id="ARBA00002901"/>
    </source>
</evidence>
<comment type="caution">
    <text evidence="8">The sequence shown here is derived from an EMBL/GenBank/DDBJ whole genome shotgun (WGS) entry which is preliminary data.</text>
</comment>
<evidence type="ECO:0000256" key="2">
    <source>
        <dbReference type="ARBA" id="ARBA00005046"/>
    </source>
</evidence>
<evidence type="ECO:0000259" key="7">
    <source>
        <dbReference type="SMART" id="SM00852"/>
    </source>
</evidence>
<dbReference type="SUPFAM" id="SSF63867">
    <property type="entry name" value="MoeA C-terminal domain-like"/>
    <property type="match status" value="1"/>
</dbReference>
<protein>
    <recommendedName>
        <fullName evidence="6">Molybdopterin molybdenumtransferase</fullName>
        <ecNumber evidence="6">2.10.1.1</ecNumber>
    </recommendedName>
</protein>
<dbReference type="NCBIfam" id="NF045515">
    <property type="entry name" value="Glp_gephyrin"/>
    <property type="match status" value="1"/>
</dbReference>
<evidence type="ECO:0000256" key="5">
    <source>
        <dbReference type="ARBA" id="ARBA00047317"/>
    </source>
</evidence>
<name>A0ABV3ZA91_9PROT</name>
<dbReference type="Proteomes" id="UP001560685">
    <property type="component" value="Unassembled WGS sequence"/>
</dbReference>
<dbReference type="EC" id="2.10.1.1" evidence="6"/>
<dbReference type="InterPro" id="IPR036425">
    <property type="entry name" value="MoaB/Mog-like_dom_sf"/>
</dbReference>